<reference evidence="2 3" key="1">
    <citation type="submission" date="2016-10" db="EMBL/GenBank/DDBJ databases">
        <authorList>
            <person name="de Groot N.N."/>
        </authorList>
    </citation>
    <scope>NUCLEOTIDE SEQUENCE [LARGE SCALE GENOMIC DNA]</scope>
    <source>
        <strain evidence="2 3">DSM 21799</strain>
    </source>
</reference>
<evidence type="ECO:0000313" key="3">
    <source>
        <dbReference type="Proteomes" id="UP000199183"/>
    </source>
</evidence>
<feature type="transmembrane region" description="Helical" evidence="1">
    <location>
        <begin position="50"/>
        <end position="70"/>
    </location>
</feature>
<keyword evidence="1" id="KW-0812">Transmembrane</keyword>
<organism evidence="2 3">
    <name type="scientific">Paramicrobacterium humi</name>
    <dbReference type="NCBI Taxonomy" id="640635"/>
    <lineage>
        <taxon>Bacteria</taxon>
        <taxon>Bacillati</taxon>
        <taxon>Actinomycetota</taxon>
        <taxon>Actinomycetes</taxon>
        <taxon>Micrococcales</taxon>
        <taxon>Microbacteriaceae</taxon>
        <taxon>Paramicrobacterium</taxon>
    </lineage>
</organism>
<dbReference type="Pfam" id="PF19616">
    <property type="entry name" value="DUF6121"/>
    <property type="match status" value="1"/>
</dbReference>
<evidence type="ECO:0000256" key="1">
    <source>
        <dbReference type="SAM" id="Phobius"/>
    </source>
</evidence>
<keyword evidence="1" id="KW-1133">Transmembrane helix</keyword>
<dbReference type="InterPro" id="IPR046124">
    <property type="entry name" value="DUF6121"/>
</dbReference>
<proteinExistence type="predicted"/>
<feature type="transmembrane region" description="Helical" evidence="1">
    <location>
        <begin position="135"/>
        <end position="155"/>
    </location>
</feature>
<evidence type="ECO:0000313" key="2">
    <source>
        <dbReference type="EMBL" id="SEB40460.1"/>
    </source>
</evidence>
<feature type="transmembrane region" description="Helical" evidence="1">
    <location>
        <begin position="91"/>
        <end position="115"/>
    </location>
</feature>
<keyword evidence="3" id="KW-1185">Reference proteome</keyword>
<dbReference type="RefSeq" id="WP_091179406.1">
    <property type="nucleotide sequence ID" value="NZ_FNRY01000001.1"/>
</dbReference>
<accession>A0A1H4J2D3</accession>
<name>A0A1H4J2D3_9MICO</name>
<dbReference type="Proteomes" id="UP000199183">
    <property type="component" value="Unassembled WGS sequence"/>
</dbReference>
<gene>
    <name evidence="2" type="ORF">SAMN04489806_0449</name>
</gene>
<dbReference type="OrthoDB" id="5124736at2"/>
<keyword evidence="1" id="KW-0472">Membrane</keyword>
<feature type="transmembrane region" description="Helical" evidence="1">
    <location>
        <begin position="12"/>
        <end position="38"/>
    </location>
</feature>
<dbReference type="EMBL" id="FNRY01000001">
    <property type="protein sequence ID" value="SEB40460.1"/>
    <property type="molecule type" value="Genomic_DNA"/>
</dbReference>
<dbReference type="AlphaFoldDB" id="A0A1H4J2D3"/>
<sequence length="170" mass="17758">MEGSDGGDPRLVSLALAAFAVVLYLALLVASFGVISLVTDTDVIDTKNTGLLVGPAMSGSALVIVAVRLAGVAIRHVHDTEHGFTTARIPLGAGVVTGICATLAYVAIGAMLRALEQSQLVELVLFGGHQLLRPYAWTAGILALVVHVLFAVVLATRGNKPGRPLWPWEK</sequence>
<protein>
    <submittedName>
        <fullName evidence="2">Uncharacterized protein</fullName>
    </submittedName>
</protein>